<accession>A0A2T3A2R2</accession>
<sequence>MSFHPISSPTQRKRIRKMMSHRTASQNPCSPSSHANSLFDDGNDLDVEVNTPGNAFVHGMREQHFPSQSVVMAASPVQPRQAAVRTSQAGVKRFQPGWLIQRKERQVSDVCDDDSSSTEFLKCLKSREDDSSVAGQDYELMGSAPSVKTDPDSPRHCHDGEQPAGDGYGNRDGNESNLHNLSAVDHLPIEVTHRFAQTTVNVRFPLVPITNSIRIKSCDENEVQITFGL</sequence>
<proteinExistence type="predicted"/>
<dbReference type="Proteomes" id="UP000241462">
    <property type="component" value="Unassembled WGS sequence"/>
</dbReference>
<feature type="compositionally biased region" description="Basic residues" evidence="1">
    <location>
        <begin position="11"/>
        <end position="20"/>
    </location>
</feature>
<feature type="compositionally biased region" description="Polar residues" evidence="1">
    <location>
        <begin position="1"/>
        <end position="10"/>
    </location>
</feature>
<dbReference type="AlphaFoldDB" id="A0A2T3A2R2"/>
<evidence type="ECO:0000256" key="1">
    <source>
        <dbReference type="SAM" id="MobiDB-lite"/>
    </source>
</evidence>
<keyword evidence="3" id="KW-1185">Reference proteome</keyword>
<feature type="region of interest" description="Disordered" evidence="1">
    <location>
        <begin position="1"/>
        <end position="45"/>
    </location>
</feature>
<evidence type="ECO:0000313" key="2">
    <source>
        <dbReference type="EMBL" id="PSR81808.1"/>
    </source>
</evidence>
<gene>
    <name evidence="2" type="ORF">BD289DRAFT_31352</name>
</gene>
<feature type="compositionally biased region" description="Polar residues" evidence="1">
    <location>
        <begin position="22"/>
        <end position="36"/>
    </location>
</feature>
<feature type="compositionally biased region" description="Basic and acidic residues" evidence="1">
    <location>
        <begin position="149"/>
        <end position="161"/>
    </location>
</feature>
<feature type="region of interest" description="Disordered" evidence="1">
    <location>
        <begin position="142"/>
        <end position="177"/>
    </location>
</feature>
<reference evidence="2 3" key="1">
    <citation type="journal article" date="2018" name="Mycol. Prog.">
        <title>Coniella lustricola, a new species from submerged detritus.</title>
        <authorList>
            <person name="Raudabaugh D.B."/>
            <person name="Iturriaga T."/>
            <person name="Carver A."/>
            <person name="Mondo S."/>
            <person name="Pangilinan J."/>
            <person name="Lipzen A."/>
            <person name="He G."/>
            <person name="Amirebrahimi M."/>
            <person name="Grigoriev I.V."/>
            <person name="Miller A.N."/>
        </authorList>
    </citation>
    <scope>NUCLEOTIDE SEQUENCE [LARGE SCALE GENOMIC DNA]</scope>
    <source>
        <strain evidence="2 3">B22-T-1</strain>
    </source>
</reference>
<organism evidence="2 3">
    <name type="scientific">Coniella lustricola</name>
    <dbReference type="NCBI Taxonomy" id="2025994"/>
    <lineage>
        <taxon>Eukaryota</taxon>
        <taxon>Fungi</taxon>
        <taxon>Dikarya</taxon>
        <taxon>Ascomycota</taxon>
        <taxon>Pezizomycotina</taxon>
        <taxon>Sordariomycetes</taxon>
        <taxon>Sordariomycetidae</taxon>
        <taxon>Diaporthales</taxon>
        <taxon>Schizoparmaceae</taxon>
        <taxon>Coniella</taxon>
    </lineage>
</organism>
<evidence type="ECO:0000313" key="3">
    <source>
        <dbReference type="Proteomes" id="UP000241462"/>
    </source>
</evidence>
<dbReference type="InParanoid" id="A0A2T3A2R2"/>
<name>A0A2T3A2R2_9PEZI</name>
<dbReference type="EMBL" id="KZ678493">
    <property type="protein sequence ID" value="PSR81808.1"/>
    <property type="molecule type" value="Genomic_DNA"/>
</dbReference>
<protein>
    <submittedName>
        <fullName evidence="2">Uncharacterized protein</fullName>
    </submittedName>
</protein>